<dbReference type="Gene3D" id="2.60.40.10">
    <property type="entry name" value="Immunoglobulins"/>
    <property type="match status" value="2"/>
</dbReference>
<protein>
    <submittedName>
        <fullName evidence="2">Uncharacterized protein</fullName>
    </submittedName>
</protein>
<accession>A0A1F7WR63</accession>
<sequence length="197" mass="21399">MGRLAGFFHDLRTSNQPIDTNDTTPPAPPTFETLPEFTNKTILEIVGKTEGGAIVKLSVNDKAEEVVANNEGIFNYKLALWKGKNRISAVARDSSGNESQESNIYTIEYDREPPDLKITSPSDGSSFGGTRARQVTIEGKTESRSSVTINDRIVAVETDGNFTFFTALSDGANNFTIKAKDQAGNETQSALTLNFTP</sequence>
<evidence type="ECO:0000313" key="3">
    <source>
        <dbReference type="Proteomes" id="UP000178812"/>
    </source>
</evidence>
<proteinExistence type="predicted"/>
<evidence type="ECO:0000256" key="1">
    <source>
        <dbReference type="SAM" id="MobiDB-lite"/>
    </source>
</evidence>
<feature type="region of interest" description="Disordered" evidence="1">
    <location>
        <begin position="1"/>
        <end position="32"/>
    </location>
</feature>
<dbReference type="EMBL" id="MGFM01000041">
    <property type="protein sequence ID" value="OGM05286.1"/>
    <property type="molecule type" value="Genomic_DNA"/>
</dbReference>
<dbReference type="AlphaFoldDB" id="A0A1F7WR63"/>
<dbReference type="Proteomes" id="UP000178812">
    <property type="component" value="Unassembled WGS sequence"/>
</dbReference>
<dbReference type="Pfam" id="PF09136">
    <property type="entry name" value="Glucodextran_B"/>
    <property type="match status" value="1"/>
</dbReference>
<dbReference type="InterPro" id="IPR013783">
    <property type="entry name" value="Ig-like_fold"/>
</dbReference>
<gene>
    <name evidence="2" type="ORF">A2125_00740</name>
</gene>
<organism evidence="2 3">
    <name type="scientific">Candidatus Woesebacteria bacterium GWB1_43_5</name>
    <dbReference type="NCBI Taxonomy" id="1802474"/>
    <lineage>
        <taxon>Bacteria</taxon>
        <taxon>Candidatus Woeseibacteriota</taxon>
    </lineage>
</organism>
<reference evidence="2 3" key="1">
    <citation type="journal article" date="2016" name="Nat. Commun.">
        <title>Thousands of microbial genomes shed light on interconnected biogeochemical processes in an aquifer system.</title>
        <authorList>
            <person name="Anantharaman K."/>
            <person name="Brown C.T."/>
            <person name="Hug L.A."/>
            <person name="Sharon I."/>
            <person name="Castelle C.J."/>
            <person name="Probst A.J."/>
            <person name="Thomas B.C."/>
            <person name="Singh A."/>
            <person name="Wilkins M.J."/>
            <person name="Karaoz U."/>
            <person name="Brodie E.L."/>
            <person name="Williams K.H."/>
            <person name="Hubbard S.S."/>
            <person name="Banfield J.F."/>
        </authorList>
    </citation>
    <scope>NUCLEOTIDE SEQUENCE [LARGE SCALE GENOMIC DNA]</scope>
</reference>
<comment type="caution">
    <text evidence="2">The sequence shown here is derived from an EMBL/GenBank/DDBJ whole genome shotgun (WGS) entry which is preliminary data.</text>
</comment>
<name>A0A1F7WR63_9BACT</name>
<evidence type="ECO:0000313" key="2">
    <source>
        <dbReference type="EMBL" id="OGM05286.1"/>
    </source>
</evidence>